<accession>A0A0E9VH70</accession>
<protein>
    <submittedName>
        <fullName evidence="1">Uncharacterized protein</fullName>
    </submittedName>
</protein>
<sequence>MARNVPANVQCNIRYSNVSAASVDFYRCFNTLEFIQLLYTTFTKYSGAYICYRSKLSLWCVDNKR</sequence>
<dbReference type="AlphaFoldDB" id="A0A0E9VH70"/>
<organism evidence="1">
    <name type="scientific">Anguilla anguilla</name>
    <name type="common">European freshwater eel</name>
    <name type="synonym">Muraena anguilla</name>
    <dbReference type="NCBI Taxonomy" id="7936"/>
    <lineage>
        <taxon>Eukaryota</taxon>
        <taxon>Metazoa</taxon>
        <taxon>Chordata</taxon>
        <taxon>Craniata</taxon>
        <taxon>Vertebrata</taxon>
        <taxon>Euteleostomi</taxon>
        <taxon>Actinopterygii</taxon>
        <taxon>Neopterygii</taxon>
        <taxon>Teleostei</taxon>
        <taxon>Anguilliformes</taxon>
        <taxon>Anguillidae</taxon>
        <taxon>Anguilla</taxon>
    </lineage>
</organism>
<reference evidence="1" key="1">
    <citation type="submission" date="2014-11" db="EMBL/GenBank/DDBJ databases">
        <authorList>
            <person name="Amaro Gonzalez C."/>
        </authorList>
    </citation>
    <scope>NUCLEOTIDE SEQUENCE</scope>
</reference>
<reference evidence="1" key="2">
    <citation type="journal article" date="2015" name="Fish Shellfish Immunol.">
        <title>Early steps in the European eel (Anguilla anguilla)-Vibrio vulnificus interaction in the gills: Role of the RtxA13 toxin.</title>
        <authorList>
            <person name="Callol A."/>
            <person name="Pajuelo D."/>
            <person name="Ebbesson L."/>
            <person name="Teles M."/>
            <person name="MacKenzie S."/>
            <person name="Amaro C."/>
        </authorList>
    </citation>
    <scope>NUCLEOTIDE SEQUENCE</scope>
</reference>
<proteinExistence type="predicted"/>
<dbReference type="EMBL" id="GBXM01031098">
    <property type="protein sequence ID" value="JAH77479.1"/>
    <property type="molecule type" value="Transcribed_RNA"/>
</dbReference>
<evidence type="ECO:0000313" key="1">
    <source>
        <dbReference type="EMBL" id="JAH77479.1"/>
    </source>
</evidence>
<name>A0A0E9VH70_ANGAN</name>